<reference evidence="1" key="1">
    <citation type="submission" date="2019-04" db="EMBL/GenBank/DDBJ databases">
        <authorList>
            <person name="Alioto T."/>
            <person name="Alioto T."/>
        </authorList>
    </citation>
    <scope>NUCLEOTIDE SEQUENCE [LARGE SCALE GENOMIC DNA]</scope>
</reference>
<proteinExistence type="predicted"/>
<keyword evidence="2" id="KW-1185">Reference proteome</keyword>
<feature type="non-terminal residue" evidence="1">
    <location>
        <position position="1"/>
    </location>
</feature>
<accession>A0A5E4CMZ2</accession>
<dbReference type="EMBL" id="CABDUW010001666">
    <property type="protein sequence ID" value="VTJ83225.1"/>
    <property type="molecule type" value="Genomic_DNA"/>
</dbReference>
<evidence type="ECO:0000313" key="1">
    <source>
        <dbReference type="EMBL" id="VTJ83225.1"/>
    </source>
</evidence>
<name>A0A5E4CMZ2_MARMO</name>
<comment type="caution">
    <text evidence="1">The sequence shown here is derived from an EMBL/GenBank/DDBJ whole genome shotgun (WGS) entry which is preliminary data.</text>
</comment>
<evidence type="ECO:0000313" key="2">
    <source>
        <dbReference type="Proteomes" id="UP000335636"/>
    </source>
</evidence>
<protein>
    <submittedName>
        <fullName evidence="1">Uncharacterized protein</fullName>
    </submittedName>
</protein>
<dbReference type="AlphaFoldDB" id="A0A5E4CMZ2"/>
<sequence>ACSVVAVGSSEPVKSPGAGRLWRVRAYGSSHEVPRWRHLGEPHVGRWGSTREWRLNSLHASGVWEFCVGTEASGPAKAP</sequence>
<organism evidence="1 2">
    <name type="scientific">Marmota monax</name>
    <name type="common">Woodchuck</name>
    <dbReference type="NCBI Taxonomy" id="9995"/>
    <lineage>
        <taxon>Eukaryota</taxon>
        <taxon>Metazoa</taxon>
        <taxon>Chordata</taxon>
        <taxon>Craniata</taxon>
        <taxon>Vertebrata</taxon>
        <taxon>Euteleostomi</taxon>
        <taxon>Mammalia</taxon>
        <taxon>Eutheria</taxon>
        <taxon>Euarchontoglires</taxon>
        <taxon>Glires</taxon>
        <taxon>Rodentia</taxon>
        <taxon>Sciuromorpha</taxon>
        <taxon>Sciuridae</taxon>
        <taxon>Xerinae</taxon>
        <taxon>Marmotini</taxon>
        <taxon>Marmota</taxon>
    </lineage>
</organism>
<feature type="non-terminal residue" evidence="1">
    <location>
        <position position="79"/>
    </location>
</feature>
<gene>
    <name evidence="1" type="ORF">MONAX_5E029061</name>
</gene>
<dbReference type="Proteomes" id="UP000335636">
    <property type="component" value="Unassembled WGS sequence"/>
</dbReference>